<evidence type="ECO:0000256" key="7">
    <source>
        <dbReference type="ARBA" id="ARBA00040132"/>
    </source>
</evidence>
<dbReference type="PANTHER" id="PTHR43616">
    <property type="entry name" value="GLYCEROL DEHYDROGENASE"/>
    <property type="match status" value="1"/>
</dbReference>
<name>A0A1M6DXC6_9FIRM</name>
<comment type="pathway">
    <text evidence="5">Polyol metabolism; glycerol fermentation; glycerone phosphate from glycerol (oxidative route): step 1/2.</text>
</comment>
<feature type="binding site" evidence="11">
    <location>
        <begin position="95"/>
        <end position="99"/>
    </location>
    <ligand>
        <name>NAD(+)</name>
        <dbReference type="ChEBI" id="CHEBI:57540"/>
    </ligand>
</feature>
<evidence type="ECO:0000256" key="2">
    <source>
        <dbReference type="ARBA" id="ARBA00022723"/>
    </source>
</evidence>
<evidence type="ECO:0000259" key="12">
    <source>
        <dbReference type="Pfam" id="PF00465"/>
    </source>
</evidence>
<reference evidence="14" key="1">
    <citation type="submission" date="2016-11" db="EMBL/GenBank/DDBJ databases">
        <authorList>
            <person name="Varghese N."/>
            <person name="Submissions S."/>
        </authorList>
    </citation>
    <scope>NUCLEOTIDE SEQUENCE [LARGE SCALE GENOMIC DNA]</scope>
    <source>
        <strain evidence="14">DSM 16057</strain>
    </source>
</reference>
<dbReference type="RefSeq" id="WP_072867739.1">
    <property type="nucleotide sequence ID" value="NZ_FQZM01000011.1"/>
</dbReference>
<feature type="binding site" evidence="11">
    <location>
        <position position="132"/>
    </location>
    <ligand>
        <name>NAD(+)</name>
        <dbReference type="ChEBI" id="CHEBI:57540"/>
    </ligand>
</feature>
<evidence type="ECO:0000256" key="8">
    <source>
        <dbReference type="ARBA" id="ARBA00049006"/>
    </source>
</evidence>
<dbReference type="STRING" id="1121432.SAMN02745219_01036"/>
<evidence type="ECO:0000256" key="10">
    <source>
        <dbReference type="PIRSR" id="PIRSR000112-2"/>
    </source>
</evidence>
<sequence>MSIKILISPSRYVQGPGAIHSLGEQVKTFGQKAFITGGKTALKETRGDIEKSLKEHNVDSVFEVFRGECCDSEIERLKAAATAAGADFIVAVGGGKVIDAGKAVACLMNKPVVIVPTIAATDAPCSALAVIYTEEGVFDRYFILPQNPNLLVVDTAIIAKAPVRFLVSGMGDALATWFEADSCAKSAAKNIPGGYTTVTALNLARLCYDILLEYGEAAKLAVERGVATPAVEKIIEANTLLSGIGFESSGLAAAHAIHDGLTVLEETHHSYHGEKVAFGTLAHLVLEDRPWAEINEVLDFCTRVGLPVTLAQIGVTDPTPEKIMRVAEKVCEPGMMVHNMPFPVTPQMVYNAIYGADAIGKAYLAKR</sequence>
<dbReference type="InterPro" id="IPR016205">
    <property type="entry name" value="Glycerol_DH"/>
</dbReference>
<evidence type="ECO:0000313" key="13">
    <source>
        <dbReference type="EMBL" id="SHI77780.1"/>
    </source>
</evidence>
<dbReference type="GO" id="GO:0046872">
    <property type="term" value="F:metal ion binding"/>
    <property type="evidence" value="ECO:0007669"/>
    <property type="project" value="UniProtKB-KW"/>
</dbReference>
<gene>
    <name evidence="13" type="ORF">SAMN02745219_01036</name>
</gene>
<dbReference type="AlphaFoldDB" id="A0A1M6DXC6"/>
<accession>A0A1M6DXC6</accession>
<feature type="binding site" evidence="9">
    <location>
        <position position="272"/>
    </location>
    <ligand>
        <name>glycerol</name>
        <dbReference type="ChEBI" id="CHEBI:17754"/>
    </ligand>
</feature>
<feature type="domain" description="Alcohol dehydrogenase iron-type/glycerol dehydrogenase GldA" evidence="12">
    <location>
        <begin position="9"/>
        <end position="155"/>
    </location>
</feature>
<evidence type="ECO:0000256" key="4">
    <source>
        <dbReference type="ARBA" id="ARBA00023027"/>
    </source>
</evidence>
<keyword evidence="14" id="KW-1185">Reference proteome</keyword>
<evidence type="ECO:0000256" key="6">
    <source>
        <dbReference type="ARBA" id="ARBA00039147"/>
    </source>
</evidence>
<comment type="similarity">
    <text evidence="1">Belongs to the iron-containing alcohol dehydrogenase family.</text>
</comment>
<proteinExistence type="inferred from homology"/>
<dbReference type="PIRSF" id="PIRSF000112">
    <property type="entry name" value="Glycerol_dehydrogenase"/>
    <property type="match status" value="1"/>
</dbReference>
<evidence type="ECO:0000256" key="1">
    <source>
        <dbReference type="ARBA" id="ARBA00007358"/>
    </source>
</evidence>
<dbReference type="PROSITE" id="PS00913">
    <property type="entry name" value="ADH_IRON_1"/>
    <property type="match status" value="1"/>
</dbReference>
<evidence type="ECO:0000256" key="5">
    <source>
        <dbReference type="ARBA" id="ARBA00037918"/>
    </source>
</evidence>
<dbReference type="Gene3D" id="3.40.50.1970">
    <property type="match status" value="1"/>
</dbReference>
<dbReference type="OrthoDB" id="5198708at2"/>
<protein>
    <recommendedName>
        <fullName evidence="7">Glycerol dehydrogenase</fullName>
        <ecNumber evidence="6">1.1.1.6</ecNumber>
    </recommendedName>
</protein>
<dbReference type="GO" id="GO:0005829">
    <property type="term" value="C:cytosol"/>
    <property type="evidence" value="ECO:0007669"/>
    <property type="project" value="TreeGrafter"/>
</dbReference>
<feature type="binding site" evidence="10">
    <location>
        <position position="122"/>
    </location>
    <ligand>
        <name>glycerol</name>
        <dbReference type="ChEBI" id="CHEBI:17754"/>
    </ligand>
</feature>
<keyword evidence="9" id="KW-0862">Zinc</keyword>
<dbReference type="CDD" id="cd08170">
    <property type="entry name" value="GlyDH"/>
    <property type="match status" value="1"/>
</dbReference>
<dbReference type="InterPro" id="IPR001670">
    <property type="entry name" value="ADH_Fe/GldA"/>
</dbReference>
<dbReference type="Gene3D" id="1.20.1090.10">
    <property type="entry name" value="Dehydroquinate synthase-like - alpha domain"/>
    <property type="match status" value="1"/>
</dbReference>
<evidence type="ECO:0000256" key="9">
    <source>
        <dbReference type="PIRSR" id="PIRSR000112-1"/>
    </source>
</evidence>
<keyword evidence="3" id="KW-0560">Oxidoreductase</keyword>
<evidence type="ECO:0000256" key="11">
    <source>
        <dbReference type="PIRSR" id="PIRSR000112-3"/>
    </source>
</evidence>
<dbReference type="GO" id="GO:0008888">
    <property type="term" value="F:glycerol dehydrogenase (NAD+) activity"/>
    <property type="evidence" value="ECO:0007669"/>
    <property type="project" value="UniProtKB-EC"/>
</dbReference>
<dbReference type="SUPFAM" id="SSF56796">
    <property type="entry name" value="Dehydroquinate synthase-like"/>
    <property type="match status" value="1"/>
</dbReference>
<feature type="binding site" evidence="9">
    <location>
        <position position="255"/>
    </location>
    <ligand>
        <name>glycerol</name>
        <dbReference type="ChEBI" id="CHEBI:17754"/>
    </ligand>
</feature>
<comment type="catalytic activity">
    <reaction evidence="8">
        <text>glycerol + NAD(+) = dihydroxyacetone + NADH + H(+)</text>
        <dbReference type="Rhea" id="RHEA:13769"/>
        <dbReference type="ChEBI" id="CHEBI:15378"/>
        <dbReference type="ChEBI" id="CHEBI:16016"/>
        <dbReference type="ChEBI" id="CHEBI:17754"/>
        <dbReference type="ChEBI" id="CHEBI:57540"/>
        <dbReference type="ChEBI" id="CHEBI:57945"/>
        <dbReference type="EC" id="1.1.1.6"/>
    </reaction>
</comment>
<feature type="binding site" evidence="11">
    <location>
        <position position="126"/>
    </location>
    <ligand>
        <name>NAD(+)</name>
        <dbReference type="ChEBI" id="CHEBI:57540"/>
    </ligand>
</feature>
<comment type="cofactor">
    <cofactor evidence="9">
        <name>Zn(2+)</name>
        <dbReference type="ChEBI" id="CHEBI:29105"/>
    </cofactor>
    <text evidence="9">Binds 1 zinc ion per subunit.</text>
</comment>
<dbReference type="InterPro" id="IPR018211">
    <property type="entry name" value="ADH_Fe_CS"/>
</dbReference>
<dbReference type="EMBL" id="FQZM01000011">
    <property type="protein sequence ID" value="SHI77780.1"/>
    <property type="molecule type" value="Genomic_DNA"/>
</dbReference>
<evidence type="ECO:0000313" key="14">
    <source>
        <dbReference type="Proteomes" id="UP000184529"/>
    </source>
</evidence>
<dbReference type="PANTHER" id="PTHR43616:SF5">
    <property type="entry name" value="GLYCEROL DEHYDROGENASE 1"/>
    <property type="match status" value="1"/>
</dbReference>
<dbReference type="Proteomes" id="UP000184529">
    <property type="component" value="Unassembled WGS sequence"/>
</dbReference>
<dbReference type="EC" id="1.1.1.6" evidence="6"/>
<keyword evidence="4 11" id="KW-0520">NAD</keyword>
<organism evidence="13 14">
    <name type="scientific">Desulfofundulus thermosubterraneus DSM 16057</name>
    <dbReference type="NCBI Taxonomy" id="1121432"/>
    <lineage>
        <taxon>Bacteria</taxon>
        <taxon>Bacillati</taxon>
        <taxon>Bacillota</taxon>
        <taxon>Clostridia</taxon>
        <taxon>Eubacteriales</taxon>
        <taxon>Peptococcaceae</taxon>
        <taxon>Desulfofundulus</taxon>
    </lineage>
</organism>
<feature type="binding site" evidence="11">
    <location>
        <position position="128"/>
    </location>
    <ligand>
        <name>NAD(+)</name>
        <dbReference type="ChEBI" id="CHEBI:57540"/>
    </ligand>
</feature>
<keyword evidence="2 9" id="KW-0479">Metal-binding</keyword>
<evidence type="ECO:0000256" key="3">
    <source>
        <dbReference type="ARBA" id="ARBA00023002"/>
    </source>
</evidence>
<dbReference type="Pfam" id="PF00465">
    <property type="entry name" value="Fe-ADH"/>
    <property type="match status" value="1"/>
</dbReference>
<dbReference type="NCBIfam" id="NF006941">
    <property type="entry name" value="PRK09423.1"/>
    <property type="match status" value="1"/>
</dbReference>
<feature type="binding site" evidence="9">
    <location>
        <position position="172"/>
    </location>
    <ligand>
        <name>glycerol</name>
        <dbReference type="ChEBI" id="CHEBI:17754"/>
    </ligand>
</feature>